<dbReference type="InterPro" id="IPR013029">
    <property type="entry name" value="YchF_C"/>
</dbReference>
<evidence type="ECO:0000256" key="7">
    <source>
        <dbReference type="SAM" id="Coils"/>
    </source>
</evidence>
<dbReference type="InterPro" id="IPR027417">
    <property type="entry name" value="P-loop_NTPase"/>
</dbReference>
<reference evidence="9 10" key="1">
    <citation type="submission" date="2018-08" db="EMBL/GenBank/DDBJ databases">
        <title>Draft genome of candidate division NPL-UPA2 bacterium Unc8 that adapted to ultra-basic serpentinizing groundwater.</title>
        <authorList>
            <person name="Ishii S."/>
            <person name="Suzuki S."/>
            <person name="Nealson K.H."/>
        </authorList>
    </citation>
    <scope>NUCLEOTIDE SEQUENCE [LARGE SCALE GENOMIC DNA]</scope>
    <source>
        <strain evidence="9">Unc8</strain>
    </source>
</reference>
<evidence type="ECO:0000259" key="8">
    <source>
        <dbReference type="PROSITE" id="PS51710"/>
    </source>
</evidence>
<dbReference type="PANTHER" id="PTHR23305:SF18">
    <property type="entry name" value="OBG-TYPE G DOMAIN-CONTAINING PROTEIN"/>
    <property type="match status" value="1"/>
</dbReference>
<accession>A0A399G0V7</accession>
<dbReference type="FunFam" id="3.10.20.30:FF:000029">
    <property type="entry name" value="Obg-like ATPase 1"/>
    <property type="match status" value="1"/>
</dbReference>
<dbReference type="PIRSF" id="PIRSF006641">
    <property type="entry name" value="CHP00092"/>
    <property type="match status" value="1"/>
</dbReference>
<keyword evidence="5" id="KW-0460">Magnesium</keyword>
<dbReference type="CDD" id="cd01900">
    <property type="entry name" value="YchF"/>
    <property type="match status" value="1"/>
</dbReference>
<dbReference type="Proteomes" id="UP000266287">
    <property type="component" value="Unassembled WGS sequence"/>
</dbReference>
<dbReference type="Gene3D" id="3.40.50.300">
    <property type="entry name" value="P-loop containing nucleotide triphosphate hydrolases"/>
    <property type="match status" value="1"/>
</dbReference>
<keyword evidence="4 6" id="KW-0067">ATP-binding</keyword>
<comment type="caution">
    <text evidence="9">The sequence shown here is derived from an EMBL/GenBank/DDBJ whole genome shotgun (WGS) entry which is preliminary data.</text>
</comment>
<dbReference type="SUPFAM" id="SSF81271">
    <property type="entry name" value="TGS-like"/>
    <property type="match status" value="1"/>
</dbReference>
<dbReference type="InterPro" id="IPR012676">
    <property type="entry name" value="TGS-like"/>
</dbReference>
<dbReference type="PROSITE" id="PS51710">
    <property type="entry name" value="G_OBG"/>
    <property type="match status" value="1"/>
</dbReference>
<evidence type="ECO:0000256" key="1">
    <source>
        <dbReference type="ARBA" id="ARBA00001946"/>
    </source>
</evidence>
<evidence type="ECO:0000256" key="5">
    <source>
        <dbReference type="ARBA" id="ARBA00022842"/>
    </source>
</evidence>
<feature type="domain" description="OBG-type G" evidence="8">
    <location>
        <begin position="3"/>
        <end position="259"/>
    </location>
</feature>
<dbReference type="PANTHER" id="PTHR23305">
    <property type="entry name" value="OBG GTPASE FAMILY"/>
    <property type="match status" value="1"/>
</dbReference>
<evidence type="ECO:0000256" key="3">
    <source>
        <dbReference type="ARBA" id="ARBA00022741"/>
    </source>
</evidence>
<name>A0A399G0V7_UNCN2</name>
<dbReference type="InterPro" id="IPR006073">
    <property type="entry name" value="GTP-bd"/>
</dbReference>
<dbReference type="InterPro" id="IPR023192">
    <property type="entry name" value="TGS-like_dom_sf"/>
</dbReference>
<dbReference type="Gene3D" id="3.10.20.30">
    <property type="match status" value="1"/>
</dbReference>
<feature type="binding site" evidence="6">
    <location>
        <begin position="12"/>
        <end position="17"/>
    </location>
    <ligand>
        <name>ATP</name>
        <dbReference type="ChEBI" id="CHEBI:30616"/>
    </ligand>
</feature>
<dbReference type="InterPro" id="IPR031167">
    <property type="entry name" value="G_OBG"/>
</dbReference>
<evidence type="ECO:0000313" key="10">
    <source>
        <dbReference type="Proteomes" id="UP000266287"/>
    </source>
</evidence>
<dbReference type="SUPFAM" id="SSF52540">
    <property type="entry name" value="P-loop containing nucleoside triphosphate hydrolases"/>
    <property type="match status" value="1"/>
</dbReference>
<comment type="cofactor">
    <cofactor evidence="1">
        <name>Mg(2+)</name>
        <dbReference type="ChEBI" id="CHEBI:18420"/>
    </cofactor>
</comment>
<gene>
    <name evidence="6 9" type="primary">ychF</name>
    <name evidence="9" type="ORF">B9J77_00285</name>
</gene>
<dbReference type="InterPro" id="IPR041706">
    <property type="entry name" value="YchF_N"/>
</dbReference>
<evidence type="ECO:0000256" key="6">
    <source>
        <dbReference type="HAMAP-Rule" id="MF_00944"/>
    </source>
</evidence>
<keyword evidence="3 6" id="KW-0547">Nucleotide-binding</keyword>
<dbReference type="InterPro" id="IPR004396">
    <property type="entry name" value="ATPase_YchF/OLA1"/>
</dbReference>
<dbReference type="Pfam" id="PF06071">
    <property type="entry name" value="YchF-GTPase_C"/>
    <property type="match status" value="1"/>
</dbReference>
<dbReference type="EMBL" id="NDHY01000001">
    <property type="protein sequence ID" value="RII01013.1"/>
    <property type="molecule type" value="Genomic_DNA"/>
</dbReference>
<dbReference type="InterPro" id="IPR012675">
    <property type="entry name" value="Beta-grasp_dom_sf"/>
</dbReference>
<dbReference type="NCBIfam" id="TIGR00092">
    <property type="entry name" value="redox-regulated ATPase YchF"/>
    <property type="match status" value="1"/>
</dbReference>
<dbReference type="Gene3D" id="1.10.150.300">
    <property type="entry name" value="TGS-like domain"/>
    <property type="match status" value="1"/>
</dbReference>
<dbReference type="HAMAP" id="MF_00944">
    <property type="entry name" value="YchF_OLA1_ATPase"/>
    <property type="match status" value="1"/>
</dbReference>
<dbReference type="PRINTS" id="PR00326">
    <property type="entry name" value="GTP1OBG"/>
</dbReference>
<keyword evidence="7" id="KW-0175">Coiled coil</keyword>
<dbReference type="GO" id="GO:0043023">
    <property type="term" value="F:ribosomal large subunit binding"/>
    <property type="evidence" value="ECO:0007669"/>
    <property type="project" value="UniProtKB-UniRule"/>
</dbReference>
<evidence type="ECO:0000256" key="4">
    <source>
        <dbReference type="ARBA" id="ARBA00022840"/>
    </source>
</evidence>
<organism evidence="9 10">
    <name type="scientific">candidate division NPL-UPA2 bacterium Unc8</name>
    <dbReference type="NCBI Taxonomy" id="1980939"/>
    <lineage>
        <taxon>Bacteria</taxon>
    </lineage>
</organism>
<dbReference type="GO" id="GO:0016887">
    <property type="term" value="F:ATP hydrolysis activity"/>
    <property type="evidence" value="ECO:0007669"/>
    <property type="project" value="UniProtKB-UniRule"/>
</dbReference>
<keyword evidence="2" id="KW-0479">Metal-binding</keyword>
<dbReference type="AlphaFoldDB" id="A0A399G0V7"/>
<protein>
    <recommendedName>
        <fullName evidence="6">Ribosome-binding ATPase YchF</fullName>
    </recommendedName>
</protein>
<dbReference type="GO" id="GO:0005524">
    <property type="term" value="F:ATP binding"/>
    <property type="evidence" value="ECO:0007669"/>
    <property type="project" value="UniProtKB-UniRule"/>
</dbReference>
<comment type="function">
    <text evidence="6">ATPase that binds to both the 70S ribosome and the 50S ribosomal subunit in a nucleotide-independent manner.</text>
</comment>
<feature type="coiled-coil region" evidence="7">
    <location>
        <begin position="138"/>
        <end position="172"/>
    </location>
</feature>
<dbReference type="GO" id="GO:0005525">
    <property type="term" value="F:GTP binding"/>
    <property type="evidence" value="ECO:0007669"/>
    <property type="project" value="InterPro"/>
</dbReference>
<proteinExistence type="inferred from homology"/>
<evidence type="ECO:0000313" key="9">
    <source>
        <dbReference type="EMBL" id="RII01013.1"/>
    </source>
</evidence>
<dbReference type="GO" id="GO:0005737">
    <property type="term" value="C:cytoplasm"/>
    <property type="evidence" value="ECO:0007669"/>
    <property type="project" value="TreeGrafter"/>
</dbReference>
<dbReference type="Pfam" id="PF01926">
    <property type="entry name" value="MMR_HSR1"/>
    <property type="match status" value="1"/>
</dbReference>
<dbReference type="GO" id="GO:0046872">
    <property type="term" value="F:metal ion binding"/>
    <property type="evidence" value="ECO:0007669"/>
    <property type="project" value="UniProtKB-KW"/>
</dbReference>
<sequence length="368" mass="40605">MSLACGIIGLPNVGKSTLFNSITQRSLAKISNYPFSTIQPHISVVAVPDEKLKTLAEVTGTDDITPTTVKFFDIAGLARGASRGEGLGNQFLDYIRKVNLLIHVVRCFSDANVSHLNGSLNAVRDIETVNLELVLADLVLVEARLQKVRQMLKERKKEVEKEEELLMEIKSTLEEGRSPRQIKEENPELYSLSVILNLLSAKPVLYLANVNESEDEKANDHREGVRRIASEEGAMAIFLPAKLEAELAELSAEEAGRWRKEMGLSSRGLDELIRASYSLLNLITFYTATAGKVRAWAIPMGTVAVVAAGKVHSDMEANFMRAEVISFANLVESGSTVAARDNGLLRIEGPQYVVQDEDVIHFRFGKPR</sequence>
<comment type="similarity">
    <text evidence="6">Belongs to the TRAFAC class OBG-HflX-like GTPase superfamily. OBG GTPase family. YchF/OLA1 subfamily.</text>
</comment>
<evidence type="ECO:0000256" key="2">
    <source>
        <dbReference type="ARBA" id="ARBA00022723"/>
    </source>
</evidence>